<gene>
    <name evidence="2" type="ORF">ABFY20_10325</name>
</gene>
<reference evidence="2" key="1">
    <citation type="submission" date="2024-05" db="EMBL/GenBank/DDBJ databases">
        <title>Herbiconiux sp. A18JL235.</title>
        <authorList>
            <person name="Zhang G."/>
        </authorList>
    </citation>
    <scope>NUCLEOTIDE SEQUENCE</scope>
    <source>
        <strain evidence="2">A18JL235</strain>
    </source>
</reference>
<evidence type="ECO:0000256" key="1">
    <source>
        <dbReference type="SAM" id="Phobius"/>
    </source>
</evidence>
<sequence>MDSLSWLDFTNLAVAILGLVVSTFLSILLFRLGRRLTFRSRMGTWDEYRDTSRRLFVNTNPERLPEIILINAKRYERDYDGGNNVNRHGDLQTRAELLDIRHNGIEVVCEIVSTWWAPDGRRTLTETARAAPNAMMIGVVPFRFIEHINVSGDEYRYSPIYYVSYRGPGKSPYSHFKYVESQGSPLGPSGRLYYATIDDLKELRRGRFVSWLQLQNYRVRSYRFERATRKGKDRLPGRS</sequence>
<accession>A0AB39BBZ4</accession>
<dbReference type="RefSeq" id="WP_368496165.1">
    <property type="nucleotide sequence ID" value="NZ_CP162511.1"/>
</dbReference>
<protein>
    <recommendedName>
        <fullName evidence="3">SMODS-associating 2TM beta-strand rich effector domain-containing protein</fullName>
    </recommendedName>
</protein>
<keyword evidence="1" id="KW-0812">Transmembrane</keyword>
<proteinExistence type="predicted"/>
<keyword evidence="1" id="KW-1133">Transmembrane helix</keyword>
<feature type="transmembrane region" description="Helical" evidence="1">
    <location>
        <begin position="12"/>
        <end position="32"/>
    </location>
</feature>
<evidence type="ECO:0000313" key="2">
    <source>
        <dbReference type="EMBL" id="XDI03747.1"/>
    </source>
</evidence>
<keyword evidence="1" id="KW-0472">Membrane</keyword>
<dbReference type="EMBL" id="CP162511">
    <property type="protein sequence ID" value="XDI03747.1"/>
    <property type="molecule type" value="Genomic_DNA"/>
</dbReference>
<organism evidence="2">
    <name type="scientific">Herbiconiux sp. A18JL235</name>
    <dbReference type="NCBI Taxonomy" id="3152363"/>
    <lineage>
        <taxon>Bacteria</taxon>
        <taxon>Bacillati</taxon>
        <taxon>Actinomycetota</taxon>
        <taxon>Actinomycetes</taxon>
        <taxon>Micrococcales</taxon>
        <taxon>Microbacteriaceae</taxon>
        <taxon>Herbiconiux</taxon>
    </lineage>
</organism>
<name>A0AB39BBZ4_9MICO</name>
<evidence type="ECO:0008006" key="3">
    <source>
        <dbReference type="Google" id="ProtNLM"/>
    </source>
</evidence>
<dbReference type="AlphaFoldDB" id="A0AB39BBZ4"/>